<feature type="transmembrane region" description="Helical" evidence="1">
    <location>
        <begin position="88"/>
        <end position="111"/>
    </location>
</feature>
<proteinExistence type="predicted"/>
<name>A0A2M9YKA8_9LEPT</name>
<reference evidence="4 5" key="1">
    <citation type="submission" date="2017-07" db="EMBL/GenBank/DDBJ databases">
        <title>Leptospira spp. isolated from tropical soils.</title>
        <authorList>
            <person name="Thibeaux R."/>
            <person name="Iraola G."/>
            <person name="Ferres I."/>
            <person name="Bierque E."/>
            <person name="Girault D."/>
            <person name="Soupe-Gilbert M.-E."/>
            <person name="Picardeau M."/>
            <person name="Goarant C."/>
        </authorList>
    </citation>
    <scope>NUCLEOTIDE SEQUENCE [LARGE SCALE GENOMIC DNA]</scope>
    <source>
        <strain evidence="2 5">FH2-B-C1</strain>
        <strain evidence="3 4">FH2-B-D1</strain>
    </source>
</reference>
<accession>A0A2M9YKA8</accession>
<evidence type="ECO:0000313" key="3">
    <source>
        <dbReference type="EMBL" id="PJZ60769.1"/>
    </source>
</evidence>
<keyword evidence="1" id="KW-0812">Transmembrane</keyword>
<sequence>MNRILAFISKHWFRLLWFILFTIAILSGTTTIYIRSLFQPPDAFSGRGGEQAAGIVFLALLLSFSVLMISWLGAILCAFILRRTEGLIFLVLTFVVPSVVLLICYIFWIVLKL</sequence>
<keyword evidence="1" id="KW-0472">Membrane</keyword>
<feature type="transmembrane region" description="Helical" evidence="1">
    <location>
        <begin position="12"/>
        <end position="34"/>
    </location>
</feature>
<protein>
    <submittedName>
        <fullName evidence="2">Uncharacterized protein</fullName>
    </submittedName>
</protein>
<evidence type="ECO:0000256" key="1">
    <source>
        <dbReference type="SAM" id="Phobius"/>
    </source>
</evidence>
<dbReference type="EMBL" id="NPDU01000050">
    <property type="protein sequence ID" value="PJZ60769.1"/>
    <property type="molecule type" value="Genomic_DNA"/>
</dbReference>
<dbReference type="RefSeq" id="WP_100786997.1">
    <property type="nucleotide sequence ID" value="NZ_NPDU01000050.1"/>
</dbReference>
<organism evidence="2 5">
    <name type="scientific">Leptospira adleri</name>
    <dbReference type="NCBI Taxonomy" id="2023186"/>
    <lineage>
        <taxon>Bacteria</taxon>
        <taxon>Pseudomonadati</taxon>
        <taxon>Spirochaetota</taxon>
        <taxon>Spirochaetia</taxon>
        <taxon>Leptospirales</taxon>
        <taxon>Leptospiraceae</taxon>
        <taxon>Leptospira</taxon>
    </lineage>
</organism>
<feature type="transmembrane region" description="Helical" evidence="1">
    <location>
        <begin position="54"/>
        <end position="81"/>
    </location>
</feature>
<gene>
    <name evidence="3" type="ORF">CH376_16695</name>
    <name evidence="2" type="ORF">CH380_17250</name>
</gene>
<comment type="caution">
    <text evidence="2">The sequence shown here is derived from an EMBL/GenBank/DDBJ whole genome shotgun (WGS) entry which is preliminary data.</text>
</comment>
<dbReference type="AlphaFoldDB" id="A0A2M9YKA8"/>
<keyword evidence="4" id="KW-1185">Reference proteome</keyword>
<dbReference type="Proteomes" id="UP000232188">
    <property type="component" value="Unassembled WGS sequence"/>
</dbReference>
<keyword evidence="1" id="KW-1133">Transmembrane helix</keyword>
<evidence type="ECO:0000313" key="2">
    <source>
        <dbReference type="EMBL" id="PJZ51978.1"/>
    </source>
</evidence>
<evidence type="ECO:0000313" key="5">
    <source>
        <dbReference type="Proteomes" id="UP000232188"/>
    </source>
</evidence>
<dbReference type="Proteomes" id="UP000232149">
    <property type="component" value="Unassembled WGS sequence"/>
</dbReference>
<dbReference type="EMBL" id="NPDV01000017">
    <property type="protein sequence ID" value="PJZ51978.1"/>
    <property type="molecule type" value="Genomic_DNA"/>
</dbReference>
<evidence type="ECO:0000313" key="4">
    <source>
        <dbReference type="Proteomes" id="UP000232149"/>
    </source>
</evidence>